<comment type="similarity">
    <text evidence="1">Belongs to the 'GDXG' lipolytic enzyme family.</text>
</comment>
<accession>A0ABD1N9S9</accession>
<dbReference type="Gene3D" id="3.40.50.1820">
    <property type="entry name" value="alpha/beta hydrolase"/>
    <property type="match status" value="1"/>
</dbReference>
<proteinExistence type="inferred from homology"/>
<evidence type="ECO:0000313" key="4">
    <source>
        <dbReference type="EMBL" id="KAL2344835.1"/>
    </source>
</evidence>
<dbReference type="AlphaFoldDB" id="A0ABD1N9S9"/>
<dbReference type="PANTHER" id="PTHR23024:SF619">
    <property type="entry name" value="CXE CARBOXYLESTERASE"/>
    <property type="match status" value="1"/>
</dbReference>
<organism evidence="4 5">
    <name type="scientific">Flemingia macrophylla</name>
    <dbReference type="NCBI Taxonomy" id="520843"/>
    <lineage>
        <taxon>Eukaryota</taxon>
        <taxon>Viridiplantae</taxon>
        <taxon>Streptophyta</taxon>
        <taxon>Embryophyta</taxon>
        <taxon>Tracheophyta</taxon>
        <taxon>Spermatophyta</taxon>
        <taxon>Magnoliopsida</taxon>
        <taxon>eudicotyledons</taxon>
        <taxon>Gunneridae</taxon>
        <taxon>Pentapetalae</taxon>
        <taxon>rosids</taxon>
        <taxon>fabids</taxon>
        <taxon>Fabales</taxon>
        <taxon>Fabaceae</taxon>
        <taxon>Papilionoideae</taxon>
        <taxon>50 kb inversion clade</taxon>
        <taxon>NPAAA clade</taxon>
        <taxon>indigoferoid/millettioid clade</taxon>
        <taxon>Phaseoleae</taxon>
        <taxon>Flemingia</taxon>
    </lineage>
</organism>
<protein>
    <recommendedName>
        <fullName evidence="3">Alpha/beta hydrolase fold-3 domain-containing protein</fullName>
    </recommendedName>
</protein>
<evidence type="ECO:0000259" key="3">
    <source>
        <dbReference type="Pfam" id="PF07859"/>
    </source>
</evidence>
<evidence type="ECO:0000256" key="2">
    <source>
        <dbReference type="PROSITE-ProRule" id="PRU10038"/>
    </source>
</evidence>
<name>A0ABD1N9S9_9FABA</name>
<feature type="domain" description="Alpha/beta hydrolase fold-3" evidence="3">
    <location>
        <begin position="129"/>
        <end position="348"/>
    </location>
</feature>
<dbReference type="PANTHER" id="PTHR23024">
    <property type="entry name" value="ARYLACETAMIDE DEACETYLASE"/>
    <property type="match status" value="1"/>
</dbReference>
<dbReference type="Proteomes" id="UP001603857">
    <property type="component" value="Unassembled WGS sequence"/>
</dbReference>
<dbReference type="PROSITE" id="PS01174">
    <property type="entry name" value="LIPASE_GDXG_SER"/>
    <property type="match status" value="1"/>
</dbReference>
<dbReference type="InterPro" id="IPR029058">
    <property type="entry name" value="AB_hydrolase_fold"/>
</dbReference>
<feature type="active site" evidence="2">
    <location>
        <position position="217"/>
    </location>
</feature>
<dbReference type="Pfam" id="PF07859">
    <property type="entry name" value="Abhydrolase_3"/>
    <property type="match status" value="1"/>
</dbReference>
<dbReference type="SUPFAM" id="SSF53474">
    <property type="entry name" value="alpha/beta-Hydrolases"/>
    <property type="match status" value="1"/>
</dbReference>
<evidence type="ECO:0000256" key="1">
    <source>
        <dbReference type="ARBA" id="ARBA00010515"/>
    </source>
</evidence>
<keyword evidence="5" id="KW-1185">Reference proteome</keyword>
<dbReference type="InterPro" id="IPR013094">
    <property type="entry name" value="AB_hydrolase_3"/>
</dbReference>
<dbReference type="InterPro" id="IPR050466">
    <property type="entry name" value="Carboxylest/Gibb_receptor"/>
</dbReference>
<reference evidence="4 5" key="1">
    <citation type="submission" date="2024-08" db="EMBL/GenBank/DDBJ databases">
        <title>Insights into the chromosomal genome structure of Flemingia macrophylla.</title>
        <authorList>
            <person name="Ding Y."/>
            <person name="Zhao Y."/>
            <person name="Bi W."/>
            <person name="Wu M."/>
            <person name="Zhao G."/>
            <person name="Gong Y."/>
            <person name="Li W."/>
            <person name="Zhang P."/>
        </authorList>
    </citation>
    <scope>NUCLEOTIDE SEQUENCE [LARGE SCALE GENOMIC DNA]</scope>
    <source>
        <strain evidence="4">DYQJB</strain>
        <tissue evidence="4">Leaf</tissue>
    </source>
</reference>
<comment type="caution">
    <text evidence="4">The sequence shown here is derived from an EMBL/GenBank/DDBJ whole genome shotgun (WGS) entry which is preliminary data.</text>
</comment>
<gene>
    <name evidence="4" type="ORF">Fmac_006120</name>
</gene>
<dbReference type="EMBL" id="JBGMDY010000002">
    <property type="protein sequence ID" value="KAL2344835.1"/>
    <property type="molecule type" value="Genomic_DNA"/>
</dbReference>
<evidence type="ECO:0000313" key="5">
    <source>
        <dbReference type="Proteomes" id="UP001603857"/>
    </source>
</evidence>
<dbReference type="InterPro" id="IPR033140">
    <property type="entry name" value="Lipase_GDXG_put_SER_AS"/>
</dbReference>
<sequence length="373" mass="41864">MVQWCCVQKYLDVPFPWKTKFPQQLNITGHSFLPLEYNPLPITYQKRYKHILSSSAMDTEVAYDLSPVLKVYKNGRIERLVGVEVVPPSLDPQTNVQSKDVVISEQDGVSARLYIPKATYPPPRKLPLLVYFHGGAFCVETPFSPNYHNLLNNVVSKASAVAVSVHYRRAPEHPVPAGHHDSWRALQWVASHVAGKGPEEWLNRHADFERVFLAGDSAGANITSYLGVRVGMEGLPGGATVEGIVLVHPFFWGEEPIGSEANQPEQVKKIRDLLRFACPPAGGLDNPIINPEKDPNVGKLGCKRLLVCLAEKDLVRDRGWHYHELLQKNGWPGIAQVLEIKDEDHAFHLFKPNSENTQLLIHQMVSFIQHGYN</sequence>